<evidence type="ECO:0000313" key="17">
    <source>
        <dbReference type="EMBL" id="CAA0083594.1"/>
    </source>
</evidence>
<comment type="pathway">
    <text evidence="11 12">Cell wall biogenesis; peptidoglycan biosynthesis.</text>
</comment>
<sequence>MTEQQDYTVPRLLGDLLPGLSAEVAAVPVTGLALDSRNVRPGDVFLAVNGHSVDGRDYIKSAIQSGAVAVVADAPFDAAQWSLPVIVVEDLSAKLSDIAGQFFDHPSSQLKLIGITGTNGKTSCAWMVAQLLEVIGEPCGLIGTLGNGRFGRLNSGNNTTPDAVSVQALLSDWRDGGAGWAAMEVSSHGLAQHRVAALQFTAAVFTNLTQDHLDYHGSMEAYGEEKSRLFRWSDLQLAVINRDDEFGRQLIKRSKAQRVVDFSVFDNRAMVYAEDVHCDMEGIRARLLSAWGDLTIKSSLLGGFNLSNLLAAITVLLGLGVPAKKIEAALPSLKPVPGRMECLRSADNVLVVVDYAHTPDALQKVLETLRPIIDGQIISVMGCGGDRDKSKRPLMGAIVEQYSDRVWVTNDNPRTESADAIVADICEGMRKQPAVELERDVAINTAIRTAKPGDAVLLAGKGHENYQEIAGRRLPFSDLQCARLALAARSAL</sequence>
<feature type="binding site" evidence="11">
    <location>
        <position position="158"/>
    </location>
    <ligand>
        <name>UDP-N-acetyl-alpha-D-muramoyl-L-alanyl-D-glutamate</name>
        <dbReference type="ChEBI" id="CHEBI:83900"/>
    </ligand>
</feature>
<dbReference type="AlphaFoldDB" id="A0A5S9N415"/>
<evidence type="ECO:0000313" key="18">
    <source>
        <dbReference type="Proteomes" id="UP000435877"/>
    </source>
</evidence>
<proteinExistence type="inferred from homology"/>
<keyword evidence="9 11" id="KW-0131">Cell cycle</keyword>
<feature type="binding site" evidence="11">
    <location>
        <begin position="159"/>
        <end position="160"/>
    </location>
    <ligand>
        <name>UDP-N-acetyl-alpha-D-muramoyl-L-alanyl-D-glutamate</name>
        <dbReference type="ChEBI" id="CHEBI:83900"/>
    </ligand>
</feature>
<evidence type="ECO:0000256" key="6">
    <source>
        <dbReference type="ARBA" id="ARBA00022840"/>
    </source>
</evidence>
<dbReference type="InterPro" id="IPR013221">
    <property type="entry name" value="Mur_ligase_cen"/>
</dbReference>
<comment type="cofactor">
    <cofactor evidence="11">
        <name>Mg(2+)</name>
        <dbReference type="ChEBI" id="CHEBI:18420"/>
    </cofactor>
</comment>
<dbReference type="InterPro" id="IPR036615">
    <property type="entry name" value="Mur_ligase_C_dom_sf"/>
</dbReference>
<dbReference type="EMBL" id="CACSIK010000001">
    <property type="protein sequence ID" value="CAA0083594.1"/>
    <property type="molecule type" value="Genomic_DNA"/>
</dbReference>
<keyword evidence="5 11" id="KW-0547">Nucleotide-binding</keyword>
<dbReference type="SUPFAM" id="SSF53623">
    <property type="entry name" value="MurD-like peptide ligases, catalytic domain"/>
    <property type="match status" value="1"/>
</dbReference>
<comment type="catalytic activity">
    <reaction evidence="11">
        <text>UDP-N-acetyl-alpha-D-muramoyl-L-alanyl-D-glutamate + meso-2,6-diaminopimelate + ATP = UDP-N-acetyl-alpha-D-muramoyl-L-alanyl-gamma-D-glutamyl-meso-2,6-diaminopimelate + ADP + phosphate + H(+)</text>
        <dbReference type="Rhea" id="RHEA:23676"/>
        <dbReference type="ChEBI" id="CHEBI:15378"/>
        <dbReference type="ChEBI" id="CHEBI:30616"/>
        <dbReference type="ChEBI" id="CHEBI:43474"/>
        <dbReference type="ChEBI" id="CHEBI:57791"/>
        <dbReference type="ChEBI" id="CHEBI:83900"/>
        <dbReference type="ChEBI" id="CHEBI:83905"/>
        <dbReference type="ChEBI" id="CHEBI:456216"/>
        <dbReference type="EC" id="6.3.2.13"/>
    </reaction>
</comment>
<evidence type="ECO:0000259" key="14">
    <source>
        <dbReference type="Pfam" id="PF02875"/>
    </source>
</evidence>
<dbReference type="NCBIfam" id="NF001126">
    <property type="entry name" value="PRK00139.1-4"/>
    <property type="match status" value="1"/>
</dbReference>
<evidence type="ECO:0000259" key="13">
    <source>
        <dbReference type="Pfam" id="PF01225"/>
    </source>
</evidence>
<feature type="binding site" evidence="11">
    <location>
        <position position="194"/>
    </location>
    <ligand>
        <name>UDP-N-acetyl-alpha-D-muramoyl-L-alanyl-D-glutamate</name>
        <dbReference type="ChEBI" id="CHEBI:83900"/>
    </ligand>
</feature>
<evidence type="ECO:0000256" key="1">
    <source>
        <dbReference type="ARBA" id="ARBA00005898"/>
    </source>
</evidence>
<evidence type="ECO:0000256" key="11">
    <source>
        <dbReference type="HAMAP-Rule" id="MF_00208"/>
    </source>
</evidence>
<dbReference type="InterPro" id="IPR000713">
    <property type="entry name" value="Mur_ligase_N"/>
</dbReference>
<dbReference type="GO" id="GO:0005737">
    <property type="term" value="C:cytoplasm"/>
    <property type="evidence" value="ECO:0007669"/>
    <property type="project" value="UniProtKB-SubCell"/>
</dbReference>
<protein>
    <recommendedName>
        <fullName evidence="11">UDP-N-acetylmuramoyl-L-alanyl-D-glutamate--2,6-diaminopimelate ligase</fullName>
        <ecNumber evidence="11">6.3.2.13</ecNumber>
    </recommendedName>
    <alternativeName>
        <fullName evidence="11">Meso-A2pm-adding enzyme</fullName>
    </alternativeName>
    <alternativeName>
        <fullName evidence="11">Meso-diaminopimelate-adding enzyme</fullName>
    </alternativeName>
    <alternativeName>
        <fullName evidence="11">UDP-MurNAc-L-Ala-D-Glu:meso-diaminopimelate ligase</fullName>
    </alternativeName>
    <alternativeName>
        <fullName evidence="11">UDP-MurNAc-tripeptide synthetase</fullName>
    </alternativeName>
    <alternativeName>
        <fullName evidence="11">UDP-N-acetylmuramyl-tripeptide synthetase</fullName>
    </alternativeName>
</protein>
<evidence type="ECO:0000256" key="10">
    <source>
        <dbReference type="ARBA" id="ARBA00023316"/>
    </source>
</evidence>
<feature type="binding site" evidence="11">
    <location>
        <position position="36"/>
    </location>
    <ligand>
        <name>UDP-N-acetyl-alpha-D-muramoyl-L-alanyl-D-glutamate</name>
        <dbReference type="ChEBI" id="CHEBI:83900"/>
    </ligand>
</feature>
<name>A0A5S9N415_9GAMM</name>
<dbReference type="Pfam" id="PF08245">
    <property type="entry name" value="Mur_ligase_M"/>
    <property type="match status" value="1"/>
</dbReference>
<feature type="binding site" evidence="11">
    <location>
        <position position="192"/>
    </location>
    <ligand>
        <name>UDP-N-acetyl-alpha-D-muramoyl-L-alanyl-D-glutamate</name>
        <dbReference type="ChEBI" id="CHEBI:83900"/>
    </ligand>
</feature>
<evidence type="ECO:0000256" key="8">
    <source>
        <dbReference type="ARBA" id="ARBA00022984"/>
    </source>
</evidence>
<dbReference type="InterPro" id="IPR036565">
    <property type="entry name" value="Mur-like_cat_sf"/>
</dbReference>
<dbReference type="Pfam" id="PF01225">
    <property type="entry name" value="Mur_ligase"/>
    <property type="match status" value="1"/>
</dbReference>
<dbReference type="InterPro" id="IPR018109">
    <property type="entry name" value="Folylpolyglutamate_synth_CS"/>
</dbReference>
<comment type="caution">
    <text evidence="11">Lacks conserved residue(s) required for the propagation of feature annotation.</text>
</comment>
<dbReference type="GO" id="GO:0005524">
    <property type="term" value="F:ATP binding"/>
    <property type="evidence" value="ECO:0007669"/>
    <property type="project" value="UniProtKB-UniRule"/>
</dbReference>
<comment type="PTM">
    <text evidence="11">Carboxylation is probably crucial for Mg(2+) binding and, consequently, for the gamma-phosphate positioning of ATP.</text>
</comment>
<dbReference type="RefSeq" id="WP_159267251.1">
    <property type="nucleotide sequence ID" value="NZ_CACSIK010000001.1"/>
</dbReference>
<evidence type="ECO:0000256" key="7">
    <source>
        <dbReference type="ARBA" id="ARBA00022960"/>
    </source>
</evidence>
<keyword evidence="6 11" id="KW-0067">ATP-binding</keyword>
<dbReference type="SUPFAM" id="SSF53244">
    <property type="entry name" value="MurD-like peptide ligases, peptide-binding domain"/>
    <property type="match status" value="1"/>
</dbReference>
<evidence type="ECO:0000256" key="3">
    <source>
        <dbReference type="ARBA" id="ARBA00022598"/>
    </source>
</evidence>
<evidence type="ECO:0000256" key="9">
    <source>
        <dbReference type="ARBA" id="ARBA00023306"/>
    </source>
</evidence>
<feature type="binding site" evidence="11">
    <location>
        <position position="34"/>
    </location>
    <ligand>
        <name>UDP-N-acetyl-alpha-D-muramoyl-L-alanyl-D-glutamate</name>
        <dbReference type="ChEBI" id="CHEBI:83900"/>
    </ligand>
</feature>
<feature type="binding site" evidence="11">
    <location>
        <begin position="411"/>
        <end position="414"/>
    </location>
    <ligand>
        <name>meso-2,6-diaminopimelate</name>
        <dbReference type="ChEBI" id="CHEBI:57791"/>
    </ligand>
</feature>
<dbReference type="HAMAP" id="MF_00208">
    <property type="entry name" value="MurE"/>
    <property type="match status" value="1"/>
</dbReference>
<evidence type="ECO:0000259" key="15">
    <source>
        <dbReference type="Pfam" id="PF08245"/>
    </source>
</evidence>
<dbReference type="NCBIfam" id="TIGR01085">
    <property type="entry name" value="murE"/>
    <property type="match status" value="1"/>
</dbReference>
<evidence type="ECO:0000256" key="5">
    <source>
        <dbReference type="ARBA" id="ARBA00022741"/>
    </source>
</evidence>
<accession>A0A5S9N415</accession>
<dbReference type="EMBL" id="CACSIM010000001">
    <property type="protein sequence ID" value="CAA0083168.1"/>
    <property type="molecule type" value="Genomic_DNA"/>
</dbReference>
<dbReference type="PROSITE" id="PS01011">
    <property type="entry name" value="FOLYLPOLYGLU_SYNT_1"/>
    <property type="match status" value="1"/>
</dbReference>
<dbReference type="GO" id="GO:0071555">
    <property type="term" value="P:cell wall organization"/>
    <property type="evidence" value="ECO:0007669"/>
    <property type="project" value="UniProtKB-KW"/>
</dbReference>
<keyword evidence="2 11" id="KW-0963">Cytoplasm</keyword>
<feature type="domain" description="Mur ligase N-terminal catalytic" evidence="13">
    <location>
        <begin position="29"/>
        <end position="102"/>
    </location>
</feature>
<feature type="domain" description="Mur ligase central" evidence="15">
    <location>
        <begin position="115"/>
        <end position="315"/>
    </location>
</feature>
<evidence type="ECO:0000256" key="4">
    <source>
        <dbReference type="ARBA" id="ARBA00022618"/>
    </source>
</evidence>
<dbReference type="Gene3D" id="3.40.1190.10">
    <property type="entry name" value="Mur-like, catalytic domain"/>
    <property type="match status" value="1"/>
</dbReference>
<keyword evidence="7 11" id="KW-0133">Cell shape</keyword>
<keyword evidence="18" id="KW-1185">Reference proteome</keyword>
<feature type="domain" description="Mur ligase C-terminal" evidence="14">
    <location>
        <begin position="338"/>
        <end position="462"/>
    </location>
</feature>
<keyword evidence="3 11" id="KW-0436">Ligase</keyword>
<evidence type="ECO:0000313" key="16">
    <source>
        <dbReference type="EMBL" id="CAA0083168.1"/>
    </source>
</evidence>
<comment type="subcellular location">
    <subcellularLocation>
        <location evidence="11 12">Cytoplasm</location>
    </subcellularLocation>
</comment>
<feature type="binding site" evidence="11">
    <location>
        <position position="460"/>
    </location>
    <ligand>
        <name>meso-2,6-diaminopimelate</name>
        <dbReference type="ChEBI" id="CHEBI:57791"/>
    </ligand>
</feature>
<feature type="binding site" evidence="11">
    <location>
        <position position="186"/>
    </location>
    <ligand>
        <name>UDP-N-acetyl-alpha-D-muramoyl-L-alanyl-D-glutamate</name>
        <dbReference type="ChEBI" id="CHEBI:83900"/>
    </ligand>
</feature>
<evidence type="ECO:0000256" key="12">
    <source>
        <dbReference type="RuleBase" id="RU004135"/>
    </source>
</evidence>
<gene>
    <name evidence="11 17" type="primary">murE</name>
    <name evidence="17" type="ORF">IHBHHGIJ_00572</name>
    <name evidence="16" type="ORF">KFEGEMFD_00578</name>
</gene>
<keyword evidence="8 11" id="KW-0573">Peptidoglycan synthesis</keyword>
<dbReference type="Gene3D" id="3.90.190.20">
    <property type="entry name" value="Mur ligase, C-terminal domain"/>
    <property type="match status" value="1"/>
</dbReference>
<dbReference type="SUPFAM" id="SSF63418">
    <property type="entry name" value="MurE/MurF N-terminal domain"/>
    <property type="match status" value="1"/>
</dbReference>
<comment type="function">
    <text evidence="11">Catalyzes the addition of meso-diaminopimelic acid to the nucleotide precursor UDP-N-acetylmuramoyl-L-alanyl-D-glutamate (UMAG) in the biosynthesis of bacterial cell-wall peptidoglycan.</text>
</comment>
<dbReference type="InterPro" id="IPR035911">
    <property type="entry name" value="MurE/MurF_N"/>
</dbReference>
<evidence type="ECO:0000313" key="19">
    <source>
        <dbReference type="Proteomes" id="UP000439591"/>
    </source>
</evidence>
<dbReference type="Proteomes" id="UP000439591">
    <property type="component" value="Unassembled WGS sequence"/>
</dbReference>
<feature type="binding site" evidence="11">
    <location>
        <position position="387"/>
    </location>
    <ligand>
        <name>meso-2,6-diaminopimelate</name>
        <dbReference type="ChEBI" id="CHEBI:57791"/>
    </ligand>
</feature>
<dbReference type="NCBIfam" id="NF001124">
    <property type="entry name" value="PRK00139.1-2"/>
    <property type="match status" value="1"/>
</dbReference>
<dbReference type="Pfam" id="PF02875">
    <property type="entry name" value="Mur_ligase_C"/>
    <property type="match status" value="1"/>
</dbReference>
<feature type="binding site" evidence="11">
    <location>
        <begin position="117"/>
        <end position="123"/>
    </location>
    <ligand>
        <name>ATP</name>
        <dbReference type="ChEBI" id="CHEBI:30616"/>
    </ligand>
</feature>
<keyword evidence="11" id="KW-0460">Magnesium</keyword>
<dbReference type="GO" id="GO:0009252">
    <property type="term" value="P:peptidoglycan biosynthetic process"/>
    <property type="evidence" value="ECO:0007669"/>
    <property type="project" value="UniProtKB-UniRule"/>
</dbReference>
<dbReference type="Gene3D" id="3.40.1390.10">
    <property type="entry name" value="MurE/MurF, N-terminal domain"/>
    <property type="match status" value="1"/>
</dbReference>
<dbReference type="UniPathway" id="UPA00219"/>
<dbReference type="InterPro" id="IPR004101">
    <property type="entry name" value="Mur_ligase_C"/>
</dbReference>
<keyword evidence="4 11" id="KW-0132">Cell division</keyword>
<dbReference type="Proteomes" id="UP000435877">
    <property type="component" value="Unassembled WGS sequence"/>
</dbReference>
<dbReference type="GO" id="GO:0000287">
    <property type="term" value="F:magnesium ion binding"/>
    <property type="evidence" value="ECO:0007669"/>
    <property type="project" value="UniProtKB-UniRule"/>
</dbReference>
<dbReference type="GO" id="GO:0008765">
    <property type="term" value="F:UDP-N-acetylmuramoylalanyl-D-glutamate-2,6-diaminopimelate ligase activity"/>
    <property type="evidence" value="ECO:0007669"/>
    <property type="project" value="UniProtKB-UniRule"/>
</dbReference>
<feature type="modified residue" description="N6-carboxylysine" evidence="11">
    <location>
        <position position="226"/>
    </location>
</feature>
<feature type="binding site" evidence="11">
    <location>
        <position position="464"/>
    </location>
    <ligand>
        <name>meso-2,6-diaminopimelate</name>
        <dbReference type="ChEBI" id="CHEBI:57791"/>
    </ligand>
</feature>
<dbReference type="PANTHER" id="PTHR23135:SF4">
    <property type="entry name" value="UDP-N-ACETYLMURAMOYL-L-ALANYL-D-GLUTAMATE--2,6-DIAMINOPIMELATE LIGASE MURE HOMOLOG, CHLOROPLASTIC"/>
    <property type="match status" value="1"/>
</dbReference>
<dbReference type="EC" id="6.3.2.13" evidence="11"/>
<dbReference type="GO" id="GO:0008360">
    <property type="term" value="P:regulation of cell shape"/>
    <property type="evidence" value="ECO:0007669"/>
    <property type="project" value="UniProtKB-KW"/>
</dbReference>
<comment type="similarity">
    <text evidence="1 11">Belongs to the MurCDEF family. MurE subfamily.</text>
</comment>
<evidence type="ECO:0000256" key="2">
    <source>
        <dbReference type="ARBA" id="ARBA00022490"/>
    </source>
</evidence>
<keyword evidence="10 11" id="KW-0961">Cell wall biogenesis/degradation</keyword>
<dbReference type="PANTHER" id="PTHR23135">
    <property type="entry name" value="MUR LIGASE FAMILY MEMBER"/>
    <property type="match status" value="1"/>
</dbReference>
<reference evidence="18 19" key="1">
    <citation type="submission" date="2019-11" db="EMBL/GenBank/DDBJ databases">
        <authorList>
            <person name="Holert J."/>
        </authorList>
    </citation>
    <scope>NUCLEOTIDE SEQUENCE [LARGE SCALE GENOMIC DNA]</scope>
    <source>
        <strain evidence="16">BC3_2A</strain>
        <strain evidence="17">SB11_1A</strain>
    </source>
</reference>
<feature type="short sequence motif" description="Meso-diaminopimelate recognition motif" evidence="11">
    <location>
        <begin position="411"/>
        <end position="414"/>
    </location>
</feature>
<dbReference type="GO" id="GO:0051301">
    <property type="term" value="P:cell division"/>
    <property type="evidence" value="ECO:0007669"/>
    <property type="project" value="UniProtKB-KW"/>
</dbReference>
<dbReference type="InterPro" id="IPR005761">
    <property type="entry name" value="UDP-N-AcMur-Glu-dNH2Pim_ligase"/>
</dbReference>
<dbReference type="GO" id="GO:0004326">
    <property type="term" value="F:tetrahydrofolylpolyglutamate synthase activity"/>
    <property type="evidence" value="ECO:0007669"/>
    <property type="project" value="InterPro"/>
</dbReference>
<dbReference type="OrthoDB" id="9800958at2"/>
<organism evidence="17 18">
    <name type="scientific">Zhongshania aliphaticivorans</name>
    <dbReference type="NCBI Taxonomy" id="1470434"/>
    <lineage>
        <taxon>Bacteria</taxon>
        <taxon>Pseudomonadati</taxon>
        <taxon>Pseudomonadota</taxon>
        <taxon>Gammaproteobacteria</taxon>
        <taxon>Cellvibrionales</taxon>
        <taxon>Spongiibacteraceae</taxon>
        <taxon>Zhongshania</taxon>
    </lineage>
</organism>